<proteinExistence type="predicted"/>
<protein>
    <submittedName>
        <fullName evidence="1">Uncharacterized protein</fullName>
    </submittedName>
</protein>
<accession>A0A1B3SK37</accession>
<dbReference type="OrthoDB" id="389793at2"/>
<dbReference type="EMBL" id="CP017015">
    <property type="protein sequence ID" value="AOG60285.1"/>
    <property type="molecule type" value="Genomic_DNA"/>
</dbReference>
<reference evidence="1 2" key="1">
    <citation type="submission" date="2016-08" db="EMBL/GenBank/DDBJ databases">
        <title>Complete genome sequence of Spiroplasma helicoides TABS-2 (DSM 22551).</title>
        <authorList>
            <person name="Shen W.-Y."/>
            <person name="Lo W.-S."/>
            <person name="Lai Y.-C."/>
            <person name="Kuo C.-H."/>
        </authorList>
    </citation>
    <scope>NUCLEOTIDE SEQUENCE [LARGE SCALE GENOMIC DNA]</scope>
    <source>
        <strain evidence="1 2">TABS-2</strain>
    </source>
</reference>
<dbReference type="KEGG" id="shj:SHELI_v1c03300"/>
<dbReference type="Proteomes" id="UP000094378">
    <property type="component" value="Chromosome"/>
</dbReference>
<evidence type="ECO:0000313" key="1">
    <source>
        <dbReference type="EMBL" id="AOG60285.1"/>
    </source>
</evidence>
<gene>
    <name evidence="1" type="ORF">SHELI_v1c03300</name>
</gene>
<dbReference type="AlphaFoldDB" id="A0A1B3SK37"/>
<sequence>MAKDFNTNISFTKGNEIEKIIKALDEGKTIIWAVEYGEKVRDSLAKGKIEFLGNANCELKELKEDCGTCGCGKPANALIYVWR</sequence>
<dbReference type="RefSeq" id="WP_069116094.1">
    <property type="nucleotide sequence ID" value="NZ_CP017015.1"/>
</dbReference>
<keyword evidence="2" id="KW-1185">Reference proteome</keyword>
<organism evidence="1 2">
    <name type="scientific">Spiroplasma helicoides</name>
    <dbReference type="NCBI Taxonomy" id="216938"/>
    <lineage>
        <taxon>Bacteria</taxon>
        <taxon>Bacillati</taxon>
        <taxon>Mycoplasmatota</taxon>
        <taxon>Mollicutes</taxon>
        <taxon>Entomoplasmatales</taxon>
        <taxon>Spiroplasmataceae</taxon>
        <taxon>Spiroplasma</taxon>
    </lineage>
</organism>
<evidence type="ECO:0000313" key="2">
    <source>
        <dbReference type="Proteomes" id="UP000094378"/>
    </source>
</evidence>
<name>A0A1B3SK37_9MOLU</name>